<dbReference type="PIRSF" id="PIRSF017082">
    <property type="entry name" value="YflP"/>
    <property type="match status" value="1"/>
</dbReference>
<organism evidence="3 4">
    <name type="scientific">candidate division KSB3 bacterium</name>
    <dbReference type="NCBI Taxonomy" id="2044937"/>
    <lineage>
        <taxon>Bacteria</taxon>
        <taxon>candidate division KSB3</taxon>
    </lineage>
</organism>
<sequence>MMKHKVTLMLMVAVICVSLVSAASAEYPEKDIKFIINAGAGGGTDTICRKIISIAEKSLDVAIFPVNVPGAASAAGPFEVMKSRPDGYTVGNINYDSVITAIWKELIPGYELEKLNIFALITKEPDALIVPGDSPWATFEEMIEDAKSRPGEIKVADQGVGSRVYLTVLLIEEKFGVEFNKISYVEGSGPQREAILNGEVDAAVTSLGDFAPLLNSGDAKGLVEFSDTQNLTYTDVPPAAELGYPELQSGSFITLSVPADTPDDVVGKLETIFHDAHQTDEFRDWLAKVGVTAAWLGQGDAMQFIKDVQEKEFTALERLQKQGVIE</sequence>
<dbReference type="AlphaFoldDB" id="A0A9D5JWE7"/>
<name>A0A9D5JWE7_9BACT</name>
<dbReference type="InterPro" id="IPR005064">
    <property type="entry name" value="BUG"/>
</dbReference>
<dbReference type="Proteomes" id="UP000649604">
    <property type="component" value="Unassembled WGS sequence"/>
</dbReference>
<feature type="chain" id="PRO_5039218736" evidence="2">
    <location>
        <begin position="26"/>
        <end position="326"/>
    </location>
</feature>
<evidence type="ECO:0000313" key="4">
    <source>
        <dbReference type="Proteomes" id="UP000649604"/>
    </source>
</evidence>
<proteinExistence type="inferred from homology"/>
<reference evidence="3" key="1">
    <citation type="submission" date="2019-11" db="EMBL/GenBank/DDBJ databases">
        <title>Microbial mats filling the niche in hypersaline microbial mats.</title>
        <authorList>
            <person name="Wong H.L."/>
            <person name="Macleod F.I."/>
            <person name="White R.A. III"/>
            <person name="Burns B.P."/>
        </authorList>
    </citation>
    <scope>NUCLEOTIDE SEQUENCE</scope>
    <source>
        <strain evidence="3">Rbin_158</strain>
    </source>
</reference>
<comment type="caution">
    <text evidence="3">The sequence shown here is derived from an EMBL/GenBank/DDBJ whole genome shotgun (WGS) entry which is preliminary data.</text>
</comment>
<dbReference type="SUPFAM" id="SSF53850">
    <property type="entry name" value="Periplasmic binding protein-like II"/>
    <property type="match status" value="1"/>
</dbReference>
<accession>A0A9D5JWE7</accession>
<evidence type="ECO:0000256" key="1">
    <source>
        <dbReference type="ARBA" id="ARBA00006987"/>
    </source>
</evidence>
<protein>
    <submittedName>
        <fullName evidence="3">Tripartite tricarboxylate transporter substrate binding protein</fullName>
    </submittedName>
</protein>
<dbReference type="Pfam" id="PF03401">
    <property type="entry name" value="TctC"/>
    <property type="match status" value="1"/>
</dbReference>
<dbReference type="CDD" id="cd07012">
    <property type="entry name" value="PBP2_Bug_TTT"/>
    <property type="match status" value="1"/>
</dbReference>
<dbReference type="EMBL" id="WJJP01000398">
    <property type="protein sequence ID" value="MBD3325355.1"/>
    <property type="molecule type" value="Genomic_DNA"/>
</dbReference>
<evidence type="ECO:0000256" key="2">
    <source>
        <dbReference type="SAM" id="SignalP"/>
    </source>
</evidence>
<dbReference type="Gene3D" id="3.40.190.150">
    <property type="entry name" value="Bordetella uptake gene, domain 1"/>
    <property type="match status" value="1"/>
</dbReference>
<dbReference type="PANTHER" id="PTHR42928:SF5">
    <property type="entry name" value="BLR1237 PROTEIN"/>
    <property type="match status" value="1"/>
</dbReference>
<comment type="similarity">
    <text evidence="1">Belongs to the UPF0065 (bug) family.</text>
</comment>
<gene>
    <name evidence="3" type="ORF">GF339_12265</name>
</gene>
<dbReference type="PANTHER" id="PTHR42928">
    <property type="entry name" value="TRICARBOXYLATE-BINDING PROTEIN"/>
    <property type="match status" value="1"/>
</dbReference>
<feature type="signal peptide" evidence="2">
    <location>
        <begin position="1"/>
        <end position="25"/>
    </location>
</feature>
<dbReference type="Gene3D" id="3.40.190.10">
    <property type="entry name" value="Periplasmic binding protein-like II"/>
    <property type="match status" value="1"/>
</dbReference>
<evidence type="ECO:0000313" key="3">
    <source>
        <dbReference type="EMBL" id="MBD3325355.1"/>
    </source>
</evidence>
<dbReference type="InterPro" id="IPR042100">
    <property type="entry name" value="Bug_dom1"/>
</dbReference>
<keyword evidence="2" id="KW-0732">Signal</keyword>